<name>A0A2N0PAN7_9GLOM</name>
<protein>
    <submittedName>
        <fullName evidence="1">Uncharacterized protein</fullName>
    </submittedName>
</protein>
<dbReference type="Proteomes" id="UP000232722">
    <property type="component" value="Unassembled WGS sequence"/>
</dbReference>
<proteinExistence type="predicted"/>
<dbReference type="EMBL" id="LLXJ01001103">
    <property type="protein sequence ID" value="PKC03886.1"/>
    <property type="molecule type" value="Genomic_DNA"/>
</dbReference>
<gene>
    <name evidence="1" type="ORF">RhiirA5_503132</name>
</gene>
<reference evidence="1 2" key="2">
    <citation type="submission" date="2017-09" db="EMBL/GenBank/DDBJ databases">
        <title>Extensive intraspecific genome diversity in a model arbuscular mycorrhizal fungus.</title>
        <authorList>
            <person name="Chen E.C."/>
            <person name="Morin E."/>
            <person name="Beaudet D."/>
            <person name="Noel J."/>
            <person name="Ndikumana S."/>
            <person name="Charron P."/>
            <person name="St-Onge C."/>
            <person name="Giorgi J."/>
            <person name="Grigoriev I.V."/>
            <person name="Roux C."/>
            <person name="Martin F.M."/>
            <person name="Corradi N."/>
        </authorList>
    </citation>
    <scope>NUCLEOTIDE SEQUENCE [LARGE SCALE GENOMIC DNA]</scope>
    <source>
        <strain evidence="1 2">A5</strain>
    </source>
</reference>
<dbReference type="AlphaFoldDB" id="A0A2N0PAN7"/>
<evidence type="ECO:0000313" key="1">
    <source>
        <dbReference type="EMBL" id="PKC03886.1"/>
    </source>
</evidence>
<sequence>MDPWKMSVTNEKLLRKINNFLDEKELTATIWQRIKSQDLLVGSYLDDDEVCFIQQNDLEFTHLVMCSNILHNHILYLYQLVNYIKETHRNERQEDIKH</sequence>
<evidence type="ECO:0000313" key="2">
    <source>
        <dbReference type="Proteomes" id="UP000232722"/>
    </source>
</evidence>
<comment type="caution">
    <text evidence="1">The sequence shown here is derived from an EMBL/GenBank/DDBJ whole genome shotgun (WGS) entry which is preliminary data.</text>
</comment>
<accession>A0A2N0PAN7</accession>
<organism evidence="1 2">
    <name type="scientific">Rhizophagus irregularis</name>
    <dbReference type="NCBI Taxonomy" id="588596"/>
    <lineage>
        <taxon>Eukaryota</taxon>
        <taxon>Fungi</taxon>
        <taxon>Fungi incertae sedis</taxon>
        <taxon>Mucoromycota</taxon>
        <taxon>Glomeromycotina</taxon>
        <taxon>Glomeromycetes</taxon>
        <taxon>Glomerales</taxon>
        <taxon>Glomeraceae</taxon>
        <taxon>Rhizophagus</taxon>
    </lineage>
</organism>
<reference evidence="1 2" key="1">
    <citation type="submission" date="2016-04" db="EMBL/GenBank/DDBJ databases">
        <title>Genome analyses suggest a sexual origin of heterokaryosis in a supposedly ancient asexual fungus.</title>
        <authorList>
            <person name="Ropars J."/>
            <person name="Sedzielewska K."/>
            <person name="Noel J."/>
            <person name="Charron P."/>
            <person name="Farinelli L."/>
            <person name="Marton T."/>
            <person name="Kruger M."/>
            <person name="Pelin A."/>
            <person name="Brachmann A."/>
            <person name="Corradi N."/>
        </authorList>
    </citation>
    <scope>NUCLEOTIDE SEQUENCE [LARGE SCALE GENOMIC DNA]</scope>
    <source>
        <strain evidence="1 2">A5</strain>
    </source>
</reference>